<evidence type="ECO:0000256" key="1">
    <source>
        <dbReference type="SAM" id="Coils"/>
    </source>
</evidence>
<organism evidence="2">
    <name type="scientific">Clostridium perfringens</name>
    <dbReference type="NCBI Taxonomy" id="1502"/>
    <lineage>
        <taxon>Bacteria</taxon>
        <taxon>Bacillati</taxon>
        <taxon>Bacillota</taxon>
        <taxon>Clostridia</taxon>
        <taxon>Eubacteriales</taxon>
        <taxon>Clostridiaceae</taxon>
        <taxon>Clostridium</taxon>
    </lineage>
</organism>
<sequence length="173" mass="21105">MIDSLIIKSEIYKNKENELIKKEQEIKELKGDIENYKRALNKKSEYIQELKNELKNEKDNLESIRKFSVIIKIFDELKKFNNKFISHSKLTRNNIMFHDKDKIYINKKYLEDNFFNVYPIMDFKEKLYLLKSLSLIEVSEENRYTRKVFIDGKYKRMIVFNRDILKCYCNLCN</sequence>
<dbReference type="EMBL" id="DACTCB010000053">
    <property type="protein sequence ID" value="HAT4309591.1"/>
    <property type="molecule type" value="Genomic_DNA"/>
</dbReference>
<accession>A0A8H9R1I4</accession>
<proteinExistence type="predicted"/>
<reference evidence="2" key="1">
    <citation type="journal article" date="2018" name="Genome Biol.">
        <title>SKESA: strategic k-mer extension for scrupulous assemblies.</title>
        <authorList>
            <person name="Souvorov A."/>
            <person name="Agarwala R."/>
            <person name="Lipman D.J."/>
        </authorList>
    </citation>
    <scope>NUCLEOTIDE SEQUENCE</scope>
    <source>
        <strain evidence="2">C8</strain>
    </source>
</reference>
<evidence type="ECO:0000313" key="2">
    <source>
        <dbReference type="EMBL" id="HAT4309591.1"/>
    </source>
</evidence>
<dbReference type="AlphaFoldDB" id="A0A8H9R1I4"/>
<comment type="caution">
    <text evidence="2">The sequence shown here is derived from an EMBL/GenBank/DDBJ whole genome shotgun (WGS) entry which is preliminary data.</text>
</comment>
<feature type="coiled-coil region" evidence="1">
    <location>
        <begin position="12"/>
        <end position="67"/>
    </location>
</feature>
<gene>
    <name evidence="2" type="ORF">I9080_003461</name>
</gene>
<keyword evidence="1" id="KW-0175">Coiled coil</keyword>
<reference evidence="2" key="2">
    <citation type="submission" date="2020-07" db="EMBL/GenBank/DDBJ databases">
        <authorList>
            <consortium name="NCBI Pathogen Detection Project"/>
        </authorList>
    </citation>
    <scope>NUCLEOTIDE SEQUENCE</scope>
    <source>
        <strain evidence="2">C8</strain>
    </source>
</reference>
<dbReference type="Proteomes" id="UP000859547">
    <property type="component" value="Unassembled WGS sequence"/>
</dbReference>
<name>A0A8H9R1I4_CLOPF</name>
<protein>
    <submittedName>
        <fullName evidence="2">Uncharacterized protein</fullName>
    </submittedName>
</protein>